<name>A0A812BTE2_ACAPH</name>
<feature type="transmembrane region" description="Helical" evidence="2">
    <location>
        <begin position="100"/>
        <end position="124"/>
    </location>
</feature>
<feature type="transmembrane region" description="Helical" evidence="2">
    <location>
        <begin position="131"/>
        <end position="159"/>
    </location>
</feature>
<organism evidence="3 4">
    <name type="scientific">Acanthosepion pharaonis</name>
    <name type="common">Pharaoh cuttlefish</name>
    <name type="synonym">Sepia pharaonis</name>
    <dbReference type="NCBI Taxonomy" id="158019"/>
    <lineage>
        <taxon>Eukaryota</taxon>
        <taxon>Metazoa</taxon>
        <taxon>Spiralia</taxon>
        <taxon>Lophotrochozoa</taxon>
        <taxon>Mollusca</taxon>
        <taxon>Cephalopoda</taxon>
        <taxon>Coleoidea</taxon>
        <taxon>Decapodiformes</taxon>
        <taxon>Sepiida</taxon>
        <taxon>Sepiina</taxon>
        <taxon>Sepiidae</taxon>
        <taxon>Acanthosepion</taxon>
    </lineage>
</organism>
<accession>A0A812BTE2</accession>
<feature type="transmembrane region" description="Helical" evidence="2">
    <location>
        <begin position="412"/>
        <end position="437"/>
    </location>
</feature>
<feature type="transmembrane region" description="Helical" evidence="2">
    <location>
        <begin position="449"/>
        <end position="471"/>
    </location>
</feature>
<feature type="transmembrane region" description="Helical" evidence="2">
    <location>
        <begin position="70"/>
        <end position="94"/>
    </location>
</feature>
<feature type="compositionally biased region" description="Polar residues" evidence="1">
    <location>
        <begin position="312"/>
        <end position="324"/>
    </location>
</feature>
<evidence type="ECO:0000256" key="2">
    <source>
        <dbReference type="SAM" id="Phobius"/>
    </source>
</evidence>
<keyword evidence="2" id="KW-0472">Membrane</keyword>
<keyword evidence="2" id="KW-1133">Transmembrane helix</keyword>
<dbReference type="AlphaFoldDB" id="A0A812BTE2"/>
<feature type="transmembrane region" description="Helical" evidence="2">
    <location>
        <begin position="375"/>
        <end position="406"/>
    </location>
</feature>
<keyword evidence="4" id="KW-1185">Reference proteome</keyword>
<evidence type="ECO:0000313" key="3">
    <source>
        <dbReference type="EMBL" id="CAE1243264.1"/>
    </source>
</evidence>
<sequence length="477" mass="55067">MAPPGGTYRSWNLKKASCCNDQYGLISDDPLRLVQASQVHSHEIPGRDPPYLRYRAAYYSELKWQNAHKIFAFLPSVFLILALLPDISLILALLPFDVLILPLLLYLFSYPCSSSLFFLTLLFFPIFYTSLLFFPLIFLFLLFFAIYFHIFALLSYFSYPCSSSLFFLLLLIVHIHVNTGVVCLSTRVALTGERRTEKNKGQNSERYSRTPELHITCSETIQQTPRFGHLNQWTTYNTMPIANTSCVPDAENFSDSDLQDLTSLLENDELSYEFLRDIFHTDDQITDQPPQKTLIDLDPPTATEDQCPTVHTHPQSPYSQSHPVENISTTSLQPATIQNTFSSFLNQYNTNNESSSSNTDTNTTTPQQLFYQIRLFLILHFPLLFLLFFFLPFYFSFVSFFLFFTFFSSSTFFRLLLFLSFLLLSFLLCLLPIYAFLLSSCLFSLYSALFFFFLPIFFFLFFLLTSLFSSLPSSLSI</sequence>
<protein>
    <submittedName>
        <fullName evidence="3">Uncharacterized protein</fullName>
    </submittedName>
</protein>
<feature type="region of interest" description="Disordered" evidence="1">
    <location>
        <begin position="303"/>
        <end position="324"/>
    </location>
</feature>
<keyword evidence="2" id="KW-0812">Transmembrane</keyword>
<gene>
    <name evidence="3" type="ORF">SPHA_23747</name>
</gene>
<reference evidence="3" key="1">
    <citation type="submission" date="2021-01" db="EMBL/GenBank/DDBJ databases">
        <authorList>
            <person name="Li R."/>
            <person name="Bekaert M."/>
        </authorList>
    </citation>
    <scope>NUCLEOTIDE SEQUENCE</scope>
    <source>
        <strain evidence="3">Farmed</strain>
    </source>
</reference>
<comment type="caution">
    <text evidence="3">The sequence shown here is derived from an EMBL/GenBank/DDBJ whole genome shotgun (WGS) entry which is preliminary data.</text>
</comment>
<feature type="transmembrane region" description="Helical" evidence="2">
    <location>
        <begin position="165"/>
        <end position="190"/>
    </location>
</feature>
<evidence type="ECO:0000313" key="4">
    <source>
        <dbReference type="Proteomes" id="UP000597762"/>
    </source>
</evidence>
<dbReference type="EMBL" id="CAHIKZ030000879">
    <property type="protein sequence ID" value="CAE1243264.1"/>
    <property type="molecule type" value="Genomic_DNA"/>
</dbReference>
<proteinExistence type="predicted"/>
<dbReference type="Proteomes" id="UP000597762">
    <property type="component" value="Unassembled WGS sequence"/>
</dbReference>
<evidence type="ECO:0000256" key="1">
    <source>
        <dbReference type="SAM" id="MobiDB-lite"/>
    </source>
</evidence>